<comment type="caution">
    <text evidence="9">The sequence shown here is derived from an EMBL/GenBank/DDBJ whole genome shotgun (WGS) entry which is preliminary data.</text>
</comment>
<dbReference type="FunFam" id="3.30.160.60:FF:000100">
    <property type="entry name" value="Zinc finger 45-like"/>
    <property type="match status" value="1"/>
</dbReference>
<dbReference type="GO" id="GO:0005654">
    <property type="term" value="C:nucleoplasm"/>
    <property type="evidence" value="ECO:0007669"/>
    <property type="project" value="TreeGrafter"/>
</dbReference>
<keyword evidence="4 7" id="KW-0863">Zinc-finger</keyword>
<reference evidence="9" key="2">
    <citation type="submission" date="2020-12" db="EMBL/GenBank/DDBJ databases">
        <authorList>
            <person name="Kanost M."/>
        </authorList>
    </citation>
    <scope>NUCLEOTIDE SEQUENCE</scope>
</reference>
<dbReference type="Proteomes" id="UP000791440">
    <property type="component" value="Unassembled WGS sequence"/>
</dbReference>
<keyword evidence="6" id="KW-0539">Nucleus</keyword>
<dbReference type="Pfam" id="PF00096">
    <property type="entry name" value="zf-C2H2"/>
    <property type="match status" value="2"/>
</dbReference>
<evidence type="ECO:0000256" key="6">
    <source>
        <dbReference type="ARBA" id="ARBA00023242"/>
    </source>
</evidence>
<evidence type="ECO:0000313" key="9">
    <source>
        <dbReference type="EMBL" id="KAG6459889.1"/>
    </source>
</evidence>
<dbReference type="FunFam" id="3.30.160.60:FF:000446">
    <property type="entry name" value="Zinc finger protein"/>
    <property type="match status" value="1"/>
</dbReference>
<dbReference type="InterPro" id="IPR012934">
    <property type="entry name" value="Znf_AD"/>
</dbReference>
<dbReference type="PROSITE" id="PS50157">
    <property type="entry name" value="ZINC_FINGER_C2H2_2"/>
    <property type="match status" value="8"/>
</dbReference>
<name>A0A922CVJ9_MANSE</name>
<evidence type="ECO:0000256" key="4">
    <source>
        <dbReference type="ARBA" id="ARBA00022771"/>
    </source>
</evidence>
<dbReference type="PANTHER" id="PTHR24399:SF70">
    <property type="entry name" value="C2H2-TYPE DOMAIN-CONTAINING PROTEIN"/>
    <property type="match status" value="1"/>
</dbReference>
<feature type="domain" description="C2H2-type" evidence="8">
    <location>
        <begin position="285"/>
        <end position="307"/>
    </location>
</feature>
<dbReference type="PROSITE" id="PS00028">
    <property type="entry name" value="ZINC_FINGER_C2H2_1"/>
    <property type="match status" value="8"/>
</dbReference>
<keyword evidence="10" id="KW-1185">Reference proteome</keyword>
<dbReference type="SMART" id="SM00868">
    <property type="entry name" value="zf-AD"/>
    <property type="match status" value="1"/>
</dbReference>
<dbReference type="GO" id="GO:0001227">
    <property type="term" value="F:DNA-binding transcription repressor activity, RNA polymerase II-specific"/>
    <property type="evidence" value="ECO:0007669"/>
    <property type="project" value="TreeGrafter"/>
</dbReference>
<accession>A0A922CVJ9</accession>
<proteinExistence type="predicted"/>
<evidence type="ECO:0000256" key="3">
    <source>
        <dbReference type="ARBA" id="ARBA00022737"/>
    </source>
</evidence>
<reference evidence="9" key="1">
    <citation type="journal article" date="2016" name="Insect Biochem. Mol. Biol.">
        <title>Multifaceted biological insights from a draft genome sequence of the tobacco hornworm moth, Manduca sexta.</title>
        <authorList>
            <person name="Kanost M.R."/>
            <person name="Arrese E.L."/>
            <person name="Cao X."/>
            <person name="Chen Y.R."/>
            <person name="Chellapilla S."/>
            <person name="Goldsmith M.R."/>
            <person name="Grosse-Wilde E."/>
            <person name="Heckel D.G."/>
            <person name="Herndon N."/>
            <person name="Jiang H."/>
            <person name="Papanicolaou A."/>
            <person name="Qu J."/>
            <person name="Soulages J.L."/>
            <person name="Vogel H."/>
            <person name="Walters J."/>
            <person name="Waterhouse R.M."/>
            <person name="Ahn S.J."/>
            <person name="Almeida F.C."/>
            <person name="An C."/>
            <person name="Aqrawi P."/>
            <person name="Bretschneider A."/>
            <person name="Bryant W.B."/>
            <person name="Bucks S."/>
            <person name="Chao H."/>
            <person name="Chevignon G."/>
            <person name="Christen J.M."/>
            <person name="Clarke D.F."/>
            <person name="Dittmer N.T."/>
            <person name="Ferguson L.C.F."/>
            <person name="Garavelou S."/>
            <person name="Gordon K.H.J."/>
            <person name="Gunaratna R.T."/>
            <person name="Han Y."/>
            <person name="Hauser F."/>
            <person name="He Y."/>
            <person name="Heidel-Fischer H."/>
            <person name="Hirsh A."/>
            <person name="Hu Y."/>
            <person name="Jiang H."/>
            <person name="Kalra D."/>
            <person name="Klinner C."/>
            <person name="Konig C."/>
            <person name="Kovar C."/>
            <person name="Kroll A.R."/>
            <person name="Kuwar S.S."/>
            <person name="Lee S.L."/>
            <person name="Lehman R."/>
            <person name="Li K."/>
            <person name="Li Z."/>
            <person name="Liang H."/>
            <person name="Lovelace S."/>
            <person name="Lu Z."/>
            <person name="Mansfield J.H."/>
            <person name="McCulloch K.J."/>
            <person name="Mathew T."/>
            <person name="Morton B."/>
            <person name="Muzny D.M."/>
            <person name="Neunemann D."/>
            <person name="Ongeri F."/>
            <person name="Pauchet Y."/>
            <person name="Pu L.L."/>
            <person name="Pyrousis I."/>
            <person name="Rao X.J."/>
            <person name="Redding A."/>
            <person name="Roesel C."/>
            <person name="Sanchez-Gracia A."/>
            <person name="Schaack S."/>
            <person name="Shukla A."/>
            <person name="Tetreau G."/>
            <person name="Wang Y."/>
            <person name="Xiong G.H."/>
            <person name="Traut W."/>
            <person name="Walsh T.K."/>
            <person name="Worley K.C."/>
            <person name="Wu D."/>
            <person name="Wu W."/>
            <person name="Wu Y.Q."/>
            <person name="Zhang X."/>
            <person name="Zou Z."/>
            <person name="Zucker H."/>
            <person name="Briscoe A.D."/>
            <person name="Burmester T."/>
            <person name="Clem R.J."/>
            <person name="Feyereisen R."/>
            <person name="Grimmelikhuijzen C.J.P."/>
            <person name="Hamodrakas S.J."/>
            <person name="Hansson B.S."/>
            <person name="Huguet E."/>
            <person name="Jermiin L.S."/>
            <person name="Lan Q."/>
            <person name="Lehman H.K."/>
            <person name="Lorenzen M."/>
            <person name="Merzendorfer H."/>
            <person name="Michalopoulos I."/>
            <person name="Morton D.B."/>
            <person name="Muthukrishnan S."/>
            <person name="Oakeshott J.G."/>
            <person name="Palmer W."/>
            <person name="Park Y."/>
            <person name="Passarelli A.L."/>
            <person name="Rozas J."/>
            <person name="Schwartz L.M."/>
            <person name="Smith W."/>
            <person name="Southgate A."/>
            <person name="Vilcinskas A."/>
            <person name="Vogt R."/>
            <person name="Wang P."/>
            <person name="Werren J."/>
            <person name="Yu X.Q."/>
            <person name="Zhou J.J."/>
            <person name="Brown S.J."/>
            <person name="Scherer S.E."/>
            <person name="Richards S."/>
            <person name="Blissard G.W."/>
        </authorList>
    </citation>
    <scope>NUCLEOTIDE SEQUENCE</scope>
</reference>
<evidence type="ECO:0000259" key="8">
    <source>
        <dbReference type="PROSITE" id="PS50157"/>
    </source>
</evidence>
<protein>
    <recommendedName>
        <fullName evidence="8">C2H2-type domain-containing protein</fullName>
    </recommendedName>
</protein>
<dbReference type="AlphaFoldDB" id="A0A922CVJ9"/>
<comment type="subcellular location">
    <subcellularLocation>
        <location evidence="1">Nucleus</location>
    </subcellularLocation>
</comment>
<feature type="domain" description="C2H2-type" evidence="8">
    <location>
        <begin position="490"/>
        <end position="518"/>
    </location>
</feature>
<feature type="domain" description="C2H2-type" evidence="8">
    <location>
        <begin position="363"/>
        <end position="391"/>
    </location>
</feature>
<feature type="domain" description="C2H2-type" evidence="8">
    <location>
        <begin position="461"/>
        <end position="489"/>
    </location>
</feature>
<organism evidence="9 10">
    <name type="scientific">Manduca sexta</name>
    <name type="common">Tobacco hawkmoth</name>
    <name type="synonym">Tobacco hornworm</name>
    <dbReference type="NCBI Taxonomy" id="7130"/>
    <lineage>
        <taxon>Eukaryota</taxon>
        <taxon>Metazoa</taxon>
        <taxon>Ecdysozoa</taxon>
        <taxon>Arthropoda</taxon>
        <taxon>Hexapoda</taxon>
        <taxon>Insecta</taxon>
        <taxon>Pterygota</taxon>
        <taxon>Neoptera</taxon>
        <taxon>Endopterygota</taxon>
        <taxon>Lepidoptera</taxon>
        <taxon>Glossata</taxon>
        <taxon>Ditrysia</taxon>
        <taxon>Bombycoidea</taxon>
        <taxon>Sphingidae</taxon>
        <taxon>Sphinginae</taxon>
        <taxon>Sphingini</taxon>
        <taxon>Manduca</taxon>
    </lineage>
</organism>
<keyword evidence="2" id="KW-0479">Metal-binding</keyword>
<dbReference type="SMART" id="SM00355">
    <property type="entry name" value="ZnF_C2H2"/>
    <property type="match status" value="11"/>
</dbReference>
<dbReference type="EMBL" id="JH668642">
    <property type="protein sequence ID" value="KAG6459889.1"/>
    <property type="molecule type" value="Genomic_DNA"/>
</dbReference>
<dbReference type="InterPro" id="IPR013087">
    <property type="entry name" value="Znf_C2H2_type"/>
</dbReference>
<gene>
    <name evidence="9" type="ORF">O3G_MSEX011641</name>
</gene>
<feature type="domain" description="C2H2-type" evidence="8">
    <location>
        <begin position="550"/>
        <end position="578"/>
    </location>
</feature>
<dbReference type="PANTHER" id="PTHR24399">
    <property type="entry name" value="ZINC FINGER AND BTB DOMAIN-CONTAINING"/>
    <property type="match status" value="1"/>
</dbReference>
<evidence type="ECO:0000256" key="2">
    <source>
        <dbReference type="ARBA" id="ARBA00022723"/>
    </source>
</evidence>
<sequence length="578" mass="68285">MCDIKGNNTNKYDILCHVCLSSNRKLSVLGEFDGLFRKICNYPLGTPNIYLCWECIAMLKKMQIFQAKVVEAQRLLRFHCAEIQCIQTKSLSNLRICPRNQIIDIIYDETLETELKTYEEEKIKLYGEEKILREYKINVIGEEIDLKHTEIQNIFEDKINVNGEEIDLEHTEIKEEVEEYIDSDYCDEDIKQDFLQLIKQETELKNEKKTKSRLYKYVFDIKDGEFVKKFNADYENIKCWWQRDRESDILKKIKFKCMKCLCVWKSKTPFMKHQRKFHSATSGPYFCDICSSRFKTKQSILHHVKKHRVALECIACEFKCSSPDVMKVHLRSHKSAVQCLTCDLTLQDIKTFRMHYKATHASFVCDHCGKRCFSKHTLEKHMRHTHNFDNFECKDCKKRFKNSRSLGKHARMQHVAPTSTELAYCAPCDKQFTTRGLYYQHLSRSSKHAAERTVNSSKPKVQCPECSNVYSRKVYMMNHYRHVHVKRTNYYCSICDKYFLNNTRYKGHMRSNHEGGTKVKNKLCTVCGKGFTENRILIHHMRTHSGERPYECSHCSSRFAQKYAMQKHEKTIHGGKKS</sequence>
<feature type="domain" description="C2H2-type" evidence="8">
    <location>
        <begin position="522"/>
        <end position="549"/>
    </location>
</feature>
<keyword evidence="3" id="KW-0677">Repeat</keyword>
<keyword evidence="5" id="KW-0862">Zinc</keyword>
<evidence type="ECO:0000313" key="10">
    <source>
        <dbReference type="Proteomes" id="UP000791440"/>
    </source>
</evidence>
<feature type="domain" description="C2H2-type" evidence="8">
    <location>
        <begin position="391"/>
        <end position="419"/>
    </location>
</feature>
<evidence type="ECO:0000256" key="1">
    <source>
        <dbReference type="ARBA" id="ARBA00004123"/>
    </source>
</evidence>
<dbReference type="GO" id="GO:0008270">
    <property type="term" value="F:zinc ion binding"/>
    <property type="evidence" value="ECO:0007669"/>
    <property type="project" value="UniProtKB-KW"/>
</dbReference>
<dbReference type="GO" id="GO:0000978">
    <property type="term" value="F:RNA polymerase II cis-regulatory region sequence-specific DNA binding"/>
    <property type="evidence" value="ECO:0007669"/>
    <property type="project" value="TreeGrafter"/>
</dbReference>
<feature type="domain" description="C2H2-type" evidence="8">
    <location>
        <begin position="423"/>
        <end position="453"/>
    </location>
</feature>
<evidence type="ECO:0000256" key="5">
    <source>
        <dbReference type="ARBA" id="ARBA00022833"/>
    </source>
</evidence>
<dbReference type="Pfam" id="PF12874">
    <property type="entry name" value="zf-met"/>
    <property type="match status" value="1"/>
</dbReference>
<evidence type="ECO:0000256" key="7">
    <source>
        <dbReference type="PROSITE-ProRule" id="PRU00042"/>
    </source>
</evidence>